<sequence length="170" mass="18693">MPMFRRASIALVTVLLLGGCMSDSGVNAPLPRMTKEKAEAWAKHWTESMARTAQAEIDPGSANASFTNCIGKNNESADDGRFTLSYNVRAKLPKDRHAEAIRMIRDALEQQGFEIAGYRSDPTLDPANLVDARHPKDRHFVSAGDLNDQLLTLIVDTPCLLPPGAEQQQF</sequence>
<comment type="caution">
    <text evidence="2">The sequence shown here is derived from an EMBL/GenBank/DDBJ whole genome shotgun (WGS) entry which is preliminary data.</text>
</comment>
<keyword evidence="1" id="KW-0732">Signal</keyword>
<evidence type="ECO:0000313" key="2">
    <source>
        <dbReference type="EMBL" id="GAA3374335.1"/>
    </source>
</evidence>
<proteinExistence type="predicted"/>
<accession>A0ABP6SE85</accession>
<keyword evidence="3" id="KW-1185">Reference proteome</keyword>
<name>A0ABP6SE85_9ACTN</name>
<dbReference type="PROSITE" id="PS51257">
    <property type="entry name" value="PROKAR_LIPOPROTEIN"/>
    <property type="match status" value="1"/>
</dbReference>
<feature type="chain" id="PRO_5045785022" description="Lipoprotein" evidence="1">
    <location>
        <begin position="29"/>
        <end position="170"/>
    </location>
</feature>
<dbReference type="Proteomes" id="UP001499990">
    <property type="component" value="Unassembled WGS sequence"/>
</dbReference>
<dbReference type="EMBL" id="BAAAYL010000001">
    <property type="protein sequence ID" value="GAA3374335.1"/>
    <property type="molecule type" value="Genomic_DNA"/>
</dbReference>
<feature type="signal peptide" evidence="1">
    <location>
        <begin position="1"/>
        <end position="28"/>
    </location>
</feature>
<organism evidence="2 3">
    <name type="scientific">Streptomyces sannanensis</name>
    <dbReference type="NCBI Taxonomy" id="285536"/>
    <lineage>
        <taxon>Bacteria</taxon>
        <taxon>Bacillati</taxon>
        <taxon>Actinomycetota</taxon>
        <taxon>Actinomycetes</taxon>
        <taxon>Kitasatosporales</taxon>
        <taxon>Streptomycetaceae</taxon>
        <taxon>Streptomyces</taxon>
    </lineage>
</organism>
<evidence type="ECO:0000313" key="3">
    <source>
        <dbReference type="Proteomes" id="UP001499990"/>
    </source>
</evidence>
<evidence type="ECO:0008006" key="4">
    <source>
        <dbReference type="Google" id="ProtNLM"/>
    </source>
</evidence>
<gene>
    <name evidence="2" type="ORF">GCM10020367_37830</name>
</gene>
<protein>
    <recommendedName>
        <fullName evidence="4">Lipoprotein</fullName>
    </recommendedName>
</protein>
<reference evidence="3" key="1">
    <citation type="journal article" date="2019" name="Int. J. Syst. Evol. Microbiol.">
        <title>The Global Catalogue of Microorganisms (GCM) 10K type strain sequencing project: providing services to taxonomists for standard genome sequencing and annotation.</title>
        <authorList>
            <consortium name="The Broad Institute Genomics Platform"/>
            <consortium name="The Broad Institute Genome Sequencing Center for Infectious Disease"/>
            <person name="Wu L."/>
            <person name="Ma J."/>
        </authorList>
    </citation>
    <scope>NUCLEOTIDE SEQUENCE [LARGE SCALE GENOMIC DNA]</scope>
    <source>
        <strain evidence="3">JCM 9651</strain>
    </source>
</reference>
<evidence type="ECO:0000256" key="1">
    <source>
        <dbReference type="SAM" id="SignalP"/>
    </source>
</evidence>